<dbReference type="CDD" id="cd15861">
    <property type="entry name" value="SNARE_SNAP25N_23N_29N_SEC9N"/>
    <property type="match status" value="1"/>
</dbReference>
<keyword evidence="6 9" id="KW-0472">Membrane</keyword>
<feature type="coiled-coil region" evidence="7">
    <location>
        <begin position="102"/>
        <end position="155"/>
    </location>
</feature>
<keyword evidence="3 9" id="KW-0812">Transmembrane</keyword>
<evidence type="ECO:0000259" key="10">
    <source>
        <dbReference type="PROSITE" id="PS50192"/>
    </source>
</evidence>
<evidence type="ECO:0000256" key="8">
    <source>
        <dbReference type="SAM" id="MobiDB-lite"/>
    </source>
</evidence>
<keyword evidence="4" id="KW-0653">Protein transport</keyword>
<dbReference type="GO" id="GO:0031201">
    <property type="term" value="C:SNARE complex"/>
    <property type="evidence" value="ECO:0007669"/>
    <property type="project" value="InterPro"/>
</dbReference>
<evidence type="ECO:0000256" key="3">
    <source>
        <dbReference type="ARBA" id="ARBA00022692"/>
    </source>
</evidence>
<evidence type="ECO:0000256" key="2">
    <source>
        <dbReference type="ARBA" id="ARBA00022448"/>
    </source>
</evidence>
<proteinExistence type="predicted"/>
<evidence type="ECO:0000256" key="5">
    <source>
        <dbReference type="ARBA" id="ARBA00022989"/>
    </source>
</evidence>
<dbReference type="PROSITE" id="PS50192">
    <property type="entry name" value="T_SNARE"/>
    <property type="match status" value="1"/>
</dbReference>
<dbReference type="GO" id="GO:0000149">
    <property type="term" value="F:SNARE binding"/>
    <property type="evidence" value="ECO:0007669"/>
    <property type="project" value="TreeGrafter"/>
</dbReference>
<dbReference type="GO" id="GO:0006906">
    <property type="term" value="P:vesicle fusion"/>
    <property type="evidence" value="ECO:0007669"/>
    <property type="project" value="TreeGrafter"/>
</dbReference>
<dbReference type="GO" id="GO:0005789">
    <property type="term" value="C:endoplasmic reticulum membrane"/>
    <property type="evidence" value="ECO:0007669"/>
    <property type="project" value="TreeGrafter"/>
</dbReference>
<evidence type="ECO:0000313" key="11">
    <source>
        <dbReference type="EMBL" id="JAC78312.1"/>
    </source>
</evidence>
<evidence type="ECO:0000256" key="1">
    <source>
        <dbReference type="ARBA" id="ARBA00004211"/>
    </source>
</evidence>
<gene>
    <name evidence="11" type="primary">NSPN</name>
    <name evidence="11" type="ORF">TSPGSL018_15451</name>
</gene>
<organism evidence="11">
    <name type="scientific">Tetraselmis sp. GSL018</name>
    <dbReference type="NCBI Taxonomy" id="582737"/>
    <lineage>
        <taxon>Eukaryota</taxon>
        <taxon>Viridiplantae</taxon>
        <taxon>Chlorophyta</taxon>
        <taxon>core chlorophytes</taxon>
        <taxon>Chlorodendrophyceae</taxon>
        <taxon>Chlorodendrales</taxon>
        <taxon>Chlorodendraceae</taxon>
        <taxon>Tetraselmis</taxon>
    </lineage>
</organism>
<evidence type="ECO:0000256" key="6">
    <source>
        <dbReference type="ARBA" id="ARBA00023136"/>
    </source>
</evidence>
<feature type="region of interest" description="Disordered" evidence="8">
    <location>
        <begin position="231"/>
        <end position="253"/>
    </location>
</feature>
<dbReference type="EMBL" id="GBEZ01007124">
    <property type="protein sequence ID" value="JAC78312.1"/>
    <property type="molecule type" value="Transcribed_RNA"/>
</dbReference>
<accession>A0A061RZI5</accession>
<reference evidence="11" key="1">
    <citation type="submission" date="2014-05" db="EMBL/GenBank/DDBJ databases">
        <title>The transcriptome of the halophilic microalga Tetraselmis sp. GSL018 isolated from the Great Salt Lake, Utah.</title>
        <authorList>
            <person name="Jinkerson R.E."/>
            <person name="D'Adamo S."/>
            <person name="Posewitz M.C."/>
        </authorList>
    </citation>
    <scope>NUCLEOTIDE SEQUENCE</scope>
    <source>
        <strain evidence="11">GSL018</strain>
    </source>
</reference>
<evidence type="ECO:0000256" key="7">
    <source>
        <dbReference type="SAM" id="Coils"/>
    </source>
</evidence>
<dbReference type="Gene3D" id="1.20.5.110">
    <property type="match status" value="1"/>
</dbReference>
<dbReference type="SUPFAM" id="SSF58038">
    <property type="entry name" value="SNARE fusion complex"/>
    <property type="match status" value="1"/>
</dbReference>
<feature type="transmembrane region" description="Helical" evidence="9">
    <location>
        <begin position="204"/>
        <end position="225"/>
    </location>
</feature>
<dbReference type="PANTHER" id="PTHR21230">
    <property type="entry name" value="VESICLE TRANSPORT V-SNARE PROTEIN VTI1-RELATED"/>
    <property type="match status" value="1"/>
</dbReference>
<keyword evidence="5 9" id="KW-1133">Transmembrane helix</keyword>
<protein>
    <submittedName>
        <fullName evidence="11">Putative plant SNARE</fullName>
    </submittedName>
</protein>
<keyword evidence="2" id="KW-0813">Transport</keyword>
<keyword evidence="7" id="KW-0175">Coiled coil</keyword>
<dbReference type="GO" id="GO:0015031">
    <property type="term" value="P:protein transport"/>
    <property type="evidence" value="ECO:0007669"/>
    <property type="project" value="UniProtKB-KW"/>
</dbReference>
<dbReference type="InterPro" id="IPR000727">
    <property type="entry name" value="T_SNARE_dom"/>
</dbReference>
<dbReference type="AlphaFoldDB" id="A0A061RZI5"/>
<evidence type="ECO:0000256" key="9">
    <source>
        <dbReference type="SAM" id="Phobius"/>
    </source>
</evidence>
<feature type="domain" description="T-SNARE coiled-coil homology" evidence="10">
    <location>
        <begin position="132"/>
        <end position="194"/>
    </location>
</feature>
<name>A0A061RZI5_9CHLO</name>
<dbReference type="Pfam" id="PF12352">
    <property type="entry name" value="V-SNARE_C"/>
    <property type="match status" value="1"/>
</dbReference>
<dbReference type="GO" id="GO:0005484">
    <property type="term" value="F:SNAP receptor activity"/>
    <property type="evidence" value="ECO:0007669"/>
    <property type="project" value="InterPro"/>
</dbReference>
<sequence length="281" mass="31194">MADSTDWEQTQELEDAIKDNYERLKAGFQQLESLKDDNEKSDHLKKLTQIMQECKRQVKDFEREARTDGMPPKILSEKKRQLVQELNTYIALKKTNTAQLQARSALTEKDSAQSKEQKLENMKNQQLIQLGKKEITETDAALERARRQVEETIQLGAQTAATLTDQTKQMEGVLNDLDDITFNMKKAQKVIAEITRGLVTDKCILCLVFFIVIAIIIGVIVTILVPSVGPAPPSPESIPGQNAGMEAAQTSPPAGAQARRLLVGDAPWAGPPLREPLAGFT</sequence>
<evidence type="ECO:0000256" key="4">
    <source>
        <dbReference type="ARBA" id="ARBA00022927"/>
    </source>
</evidence>
<comment type="subcellular location">
    <subcellularLocation>
        <location evidence="1">Membrane</location>
        <topology evidence="1">Single-pass type IV membrane protein</topology>
    </subcellularLocation>
</comment>
<dbReference type="GO" id="GO:0012507">
    <property type="term" value="C:ER to Golgi transport vesicle membrane"/>
    <property type="evidence" value="ECO:0007669"/>
    <property type="project" value="TreeGrafter"/>
</dbReference>
<dbReference type="InterPro" id="IPR044766">
    <property type="entry name" value="NPSN/SNAP25-like_N_SNARE"/>
</dbReference>
<dbReference type="PANTHER" id="PTHR21230:SF79">
    <property type="entry name" value="T-SNARE COILED-COIL HOMOLOGY DOMAIN-CONTAINING PROTEIN"/>
    <property type="match status" value="1"/>
</dbReference>
<dbReference type="GO" id="GO:0031902">
    <property type="term" value="C:late endosome membrane"/>
    <property type="evidence" value="ECO:0007669"/>
    <property type="project" value="TreeGrafter"/>
</dbReference>
<dbReference type="GO" id="GO:0005794">
    <property type="term" value="C:Golgi apparatus"/>
    <property type="evidence" value="ECO:0007669"/>
    <property type="project" value="TreeGrafter"/>
</dbReference>